<keyword evidence="1" id="KW-0472">Membrane</keyword>
<reference evidence="2" key="1">
    <citation type="journal article" date="2023" name="Mol. Phylogenet. Evol.">
        <title>Genome-scale phylogeny and comparative genomics of the fungal order Sordariales.</title>
        <authorList>
            <person name="Hensen N."/>
            <person name="Bonometti L."/>
            <person name="Westerberg I."/>
            <person name="Brannstrom I.O."/>
            <person name="Guillou S."/>
            <person name="Cros-Aarteil S."/>
            <person name="Calhoun S."/>
            <person name="Haridas S."/>
            <person name="Kuo A."/>
            <person name="Mondo S."/>
            <person name="Pangilinan J."/>
            <person name="Riley R."/>
            <person name="LaButti K."/>
            <person name="Andreopoulos B."/>
            <person name="Lipzen A."/>
            <person name="Chen C."/>
            <person name="Yan M."/>
            <person name="Daum C."/>
            <person name="Ng V."/>
            <person name="Clum A."/>
            <person name="Steindorff A."/>
            <person name="Ohm R.A."/>
            <person name="Martin F."/>
            <person name="Silar P."/>
            <person name="Natvig D.O."/>
            <person name="Lalanne C."/>
            <person name="Gautier V."/>
            <person name="Ament-Velasquez S.L."/>
            <person name="Kruys A."/>
            <person name="Hutchinson M.I."/>
            <person name="Powell A.J."/>
            <person name="Barry K."/>
            <person name="Miller A.N."/>
            <person name="Grigoriev I.V."/>
            <person name="Debuchy R."/>
            <person name="Gladieux P."/>
            <person name="Hiltunen Thoren M."/>
            <person name="Johannesson H."/>
        </authorList>
    </citation>
    <scope>NUCLEOTIDE SEQUENCE</scope>
    <source>
        <strain evidence="2">PSN293</strain>
    </source>
</reference>
<evidence type="ECO:0000256" key="1">
    <source>
        <dbReference type="SAM" id="Phobius"/>
    </source>
</evidence>
<dbReference type="Proteomes" id="UP001301769">
    <property type="component" value="Unassembled WGS sequence"/>
</dbReference>
<dbReference type="EMBL" id="MU858224">
    <property type="protein sequence ID" value="KAK4208897.1"/>
    <property type="molecule type" value="Genomic_DNA"/>
</dbReference>
<accession>A0AAN7B3R8</accession>
<feature type="transmembrane region" description="Helical" evidence="1">
    <location>
        <begin position="26"/>
        <end position="43"/>
    </location>
</feature>
<keyword evidence="1" id="KW-0812">Transmembrane</keyword>
<evidence type="ECO:0000313" key="3">
    <source>
        <dbReference type="Proteomes" id="UP001301769"/>
    </source>
</evidence>
<comment type="caution">
    <text evidence="2">The sequence shown here is derived from an EMBL/GenBank/DDBJ whole genome shotgun (WGS) entry which is preliminary data.</text>
</comment>
<keyword evidence="1" id="KW-1133">Transmembrane helix</keyword>
<organism evidence="2 3">
    <name type="scientific">Rhypophila decipiens</name>
    <dbReference type="NCBI Taxonomy" id="261697"/>
    <lineage>
        <taxon>Eukaryota</taxon>
        <taxon>Fungi</taxon>
        <taxon>Dikarya</taxon>
        <taxon>Ascomycota</taxon>
        <taxon>Pezizomycotina</taxon>
        <taxon>Sordariomycetes</taxon>
        <taxon>Sordariomycetidae</taxon>
        <taxon>Sordariales</taxon>
        <taxon>Naviculisporaceae</taxon>
        <taxon>Rhypophila</taxon>
    </lineage>
</organism>
<feature type="transmembrane region" description="Helical" evidence="1">
    <location>
        <begin position="55"/>
        <end position="74"/>
    </location>
</feature>
<protein>
    <submittedName>
        <fullName evidence="2">Uncharacterized protein</fullName>
    </submittedName>
</protein>
<gene>
    <name evidence="2" type="ORF">QBC37DRAFT_486473</name>
</gene>
<sequence length="103" mass="10945">MAGVKQMGAKTAMTATEPILSEKSSSVVLCVFGSSSAILITFHEWDTAPIAPTTSSVLTCCICLLISVLFPVLMSRPWAILMTGSTSVSLQNVRRTQPKKRGG</sequence>
<proteinExistence type="predicted"/>
<keyword evidence="3" id="KW-1185">Reference proteome</keyword>
<evidence type="ECO:0000313" key="2">
    <source>
        <dbReference type="EMBL" id="KAK4208897.1"/>
    </source>
</evidence>
<name>A0AAN7B3R8_9PEZI</name>
<dbReference type="AlphaFoldDB" id="A0AAN7B3R8"/>
<reference evidence="2" key="2">
    <citation type="submission" date="2023-05" db="EMBL/GenBank/DDBJ databases">
        <authorList>
            <consortium name="Lawrence Berkeley National Laboratory"/>
            <person name="Steindorff A."/>
            <person name="Hensen N."/>
            <person name="Bonometti L."/>
            <person name="Westerberg I."/>
            <person name="Brannstrom I.O."/>
            <person name="Guillou S."/>
            <person name="Cros-Aarteil S."/>
            <person name="Calhoun S."/>
            <person name="Haridas S."/>
            <person name="Kuo A."/>
            <person name="Mondo S."/>
            <person name="Pangilinan J."/>
            <person name="Riley R."/>
            <person name="Labutti K."/>
            <person name="Andreopoulos B."/>
            <person name="Lipzen A."/>
            <person name="Chen C."/>
            <person name="Yanf M."/>
            <person name="Daum C."/>
            <person name="Ng V."/>
            <person name="Clum A."/>
            <person name="Ohm R."/>
            <person name="Martin F."/>
            <person name="Silar P."/>
            <person name="Natvig D."/>
            <person name="Lalanne C."/>
            <person name="Gautier V."/>
            <person name="Ament-Velasquez S.L."/>
            <person name="Kruys A."/>
            <person name="Hutchinson M.I."/>
            <person name="Powell A.J."/>
            <person name="Barry K."/>
            <person name="Miller A.N."/>
            <person name="Grigoriev I.V."/>
            <person name="Debuchy R."/>
            <person name="Gladieux P."/>
            <person name="Thoren M.H."/>
            <person name="Johannesson H."/>
        </authorList>
    </citation>
    <scope>NUCLEOTIDE SEQUENCE</scope>
    <source>
        <strain evidence="2">PSN293</strain>
    </source>
</reference>